<comment type="caution">
    <text evidence="1">The sequence shown here is derived from an EMBL/GenBank/DDBJ whole genome shotgun (WGS) entry which is preliminary data.</text>
</comment>
<dbReference type="RefSeq" id="WP_068746583.1">
    <property type="nucleotide sequence ID" value="NZ_LSRE01000044.1"/>
</dbReference>
<evidence type="ECO:0000313" key="2">
    <source>
        <dbReference type="Proteomes" id="UP000070409"/>
    </source>
</evidence>
<organism evidence="1 2">
    <name type="scientific">Tsukamurella pseudospumae</name>
    <dbReference type="NCBI Taxonomy" id="239498"/>
    <lineage>
        <taxon>Bacteria</taxon>
        <taxon>Bacillati</taxon>
        <taxon>Actinomycetota</taxon>
        <taxon>Actinomycetes</taxon>
        <taxon>Mycobacteriales</taxon>
        <taxon>Tsukamurellaceae</taxon>
        <taxon>Tsukamurella</taxon>
    </lineage>
</organism>
<gene>
    <name evidence="1" type="ORF">AXK61_06670</name>
</gene>
<proteinExistence type="predicted"/>
<reference evidence="1 2" key="1">
    <citation type="submission" date="2016-02" db="EMBL/GenBank/DDBJ databases">
        <authorList>
            <person name="Teng J.L."/>
            <person name="Tang Y."/>
            <person name="Huang Y."/>
            <person name="Guo F."/>
            <person name="Wei W."/>
            <person name="Chen J.H."/>
            <person name="Wong S.Y."/>
            <person name="Lau S.K."/>
            <person name="Woo P.C."/>
        </authorList>
    </citation>
    <scope>NUCLEOTIDE SEQUENCE [LARGE SCALE GENOMIC DNA]</scope>
    <source>
        <strain evidence="1 2">JCM 13375</strain>
    </source>
</reference>
<evidence type="ECO:0000313" key="1">
    <source>
        <dbReference type="EMBL" id="KXO91238.1"/>
    </source>
</evidence>
<keyword evidence="2" id="KW-1185">Reference proteome</keyword>
<sequence length="97" mass="10131">MADFELTAETVDAHVRALGEIGATVDKAGIAGARRVGTMDYGAMFYPLVGLMNVALEKVGQAVTRHGGELSTHRADFQRTATALVDADDSGAQGIPQ</sequence>
<name>A0A137YZC2_9ACTN</name>
<dbReference type="Proteomes" id="UP000070409">
    <property type="component" value="Unassembled WGS sequence"/>
</dbReference>
<accession>A0A137YZC2</accession>
<dbReference type="EMBL" id="LSRE01000044">
    <property type="protein sequence ID" value="KXO91238.1"/>
    <property type="molecule type" value="Genomic_DNA"/>
</dbReference>
<protein>
    <recommendedName>
        <fullName evidence="3">ESX-1 secretion-associated protein</fullName>
    </recommendedName>
</protein>
<evidence type="ECO:0008006" key="3">
    <source>
        <dbReference type="Google" id="ProtNLM"/>
    </source>
</evidence>